<name>A0AAV4H4S5_9GAST</name>
<organism evidence="2 3">
    <name type="scientific">Elysia marginata</name>
    <dbReference type="NCBI Taxonomy" id="1093978"/>
    <lineage>
        <taxon>Eukaryota</taxon>
        <taxon>Metazoa</taxon>
        <taxon>Spiralia</taxon>
        <taxon>Lophotrochozoa</taxon>
        <taxon>Mollusca</taxon>
        <taxon>Gastropoda</taxon>
        <taxon>Heterobranchia</taxon>
        <taxon>Euthyneura</taxon>
        <taxon>Panpulmonata</taxon>
        <taxon>Sacoglossa</taxon>
        <taxon>Placobranchoidea</taxon>
        <taxon>Plakobranchidae</taxon>
        <taxon>Elysia</taxon>
    </lineage>
</organism>
<feature type="transmembrane region" description="Helical" evidence="1">
    <location>
        <begin position="76"/>
        <end position="93"/>
    </location>
</feature>
<dbReference type="EMBL" id="BMAT01001796">
    <property type="protein sequence ID" value="GFR92714.1"/>
    <property type="molecule type" value="Genomic_DNA"/>
</dbReference>
<comment type="caution">
    <text evidence="2">The sequence shown here is derived from an EMBL/GenBank/DDBJ whole genome shotgun (WGS) entry which is preliminary data.</text>
</comment>
<evidence type="ECO:0000313" key="3">
    <source>
        <dbReference type="Proteomes" id="UP000762676"/>
    </source>
</evidence>
<gene>
    <name evidence="2" type="ORF">ElyMa_000874500</name>
</gene>
<protein>
    <submittedName>
        <fullName evidence="2">Uncharacterized protein</fullName>
    </submittedName>
</protein>
<reference evidence="2 3" key="1">
    <citation type="journal article" date="2021" name="Elife">
        <title>Chloroplast acquisition without the gene transfer in kleptoplastic sea slugs, Plakobranchus ocellatus.</title>
        <authorList>
            <person name="Maeda T."/>
            <person name="Takahashi S."/>
            <person name="Yoshida T."/>
            <person name="Shimamura S."/>
            <person name="Takaki Y."/>
            <person name="Nagai Y."/>
            <person name="Toyoda A."/>
            <person name="Suzuki Y."/>
            <person name="Arimoto A."/>
            <person name="Ishii H."/>
            <person name="Satoh N."/>
            <person name="Nishiyama T."/>
            <person name="Hasebe M."/>
            <person name="Maruyama T."/>
            <person name="Minagawa J."/>
            <person name="Obokata J."/>
            <person name="Shigenobu S."/>
        </authorList>
    </citation>
    <scope>NUCLEOTIDE SEQUENCE [LARGE SCALE GENOMIC DNA]</scope>
</reference>
<accession>A0AAV4H4S5</accession>
<keyword evidence="1" id="KW-0472">Membrane</keyword>
<keyword evidence="1" id="KW-0812">Transmembrane</keyword>
<evidence type="ECO:0000313" key="2">
    <source>
        <dbReference type="EMBL" id="GFR92714.1"/>
    </source>
</evidence>
<evidence type="ECO:0000256" key="1">
    <source>
        <dbReference type="SAM" id="Phobius"/>
    </source>
</evidence>
<sequence length="138" mass="15377">MPRLTIVRTCKSNYHVPHRPQLGPACYIYNLSTYANNTINIDTKHNKADEKTRSIQAVKHALGQTNKNRKKTTKTCVVFALAGIISTAPYPLPGRAFALDPPSDTHWGIFSCNNLCVVTCFLYSQEISPDKLSDNNPL</sequence>
<proteinExistence type="predicted"/>
<keyword evidence="1" id="KW-1133">Transmembrane helix</keyword>
<dbReference type="AlphaFoldDB" id="A0AAV4H4S5"/>
<dbReference type="Proteomes" id="UP000762676">
    <property type="component" value="Unassembled WGS sequence"/>
</dbReference>
<keyword evidence="3" id="KW-1185">Reference proteome</keyword>